<dbReference type="Pfam" id="PF13181">
    <property type="entry name" value="TPR_8"/>
    <property type="match status" value="1"/>
</dbReference>
<dbReference type="PANTHER" id="PTHR12558">
    <property type="entry name" value="CELL DIVISION CYCLE 16,23,27"/>
    <property type="match status" value="1"/>
</dbReference>
<name>A0A3B0YK78_9ZZZZ</name>
<dbReference type="PROSITE" id="PS51257">
    <property type="entry name" value="PROKAR_LIPOPROTEIN"/>
    <property type="match status" value="1"/>
</dbReference>
<proteinExistence type="predicted"/>
<protein>
    <submittedName>
        <fullName evidence="1">Uncharacterized protein</fullName>
    </submittedName>
</protein>
<dbReference type="AlphaFoldDB" id="A0A3B0YK78"/>
<dbReference type="InterPro" id="IPR013360">
    <property type="entry name" value="Pilus_4_PilW"/>
</dbReference>
<dbReference type="NCBIfam" id="TIGR02521">
    <property type="entry name" value="type_IV_pilW"/>
    <property type="match status" value="1"/>
</dbReference>
<dbReference type="Gene3D" id="1.25.40.10">
    <property type="entry name" value="Tetratricopeptide repeat domain"/>
    <property type="match status" value="1"/>
</dbReference>
<dbReference type="PROSITE" id="PS50005">
    <property type="entry name" value="TPR"/>
    <property type="match status" value="2"/>
</dbReference>
<dbReference type="PANTHER" id="PTHR12558:SF13">
    <property type="entry name" value="CELL DIVISION CYCLE PROTEIN 27 HOMOLOG"/>
    <property type="match status" value="1"/>
</dbReference>
<dbReference type="SUPFAM" id="SSF48452">
    <property type="entry name" value="TPR-like"/>
    <property type="match status" value="1"/>
</dbReference>
<dbReference type="EMBL" id="UOFM01000155">
    <property type="protein sequence ID" value="VAW75937.1"/>
    <property type="molecule type" value="Genomic_DNA"/>
</dbReference>
<sequence length="258" mass="29668">MNNRFVSVWVLVVLMLSACASTEELGKRSDEGRQTPASVNAQLGVEYMREGMYGPALDKLKKAIRQNASYQPAHSAIAVLYERLDEKKLAEKHYKRAYSLDPKDPLTLNNYGQFLCRSGRYDEADRMFNAALKDPLYRRPETTLTNAGLCATRQSKQDKAVEYFRKALALNPKYPPALREMARISFARKYWLGVRAYLQRLQELGSLTPEFLWFGVQAEQELGDRDALSSYALLLKNRYPESEEARQLVEWERTHSGR</sequence>
<dbReference type="InterPro" id="IPR019734">
    <property type="entry name" value="TPR_rpt"/>
</dbReference>
<dbReference type="SMART" id="SM00028">
    <property type="entry name" value="TPR"/>
    <property type="match status" value="4"/>
</dbReference>
<organism evidence="1">
    <name type="scientific">hydrothermal vent metagenome</name>
    <dbReference type="NCBI Taxonomy" id="652676"/>
    <lineage>
        <taxon>unclassified sequences</taxon>
        <taxon>metagenomes</taxon>
        <taxon>ecological metagenomes</taxon>
    </lineage>
</organism>
<gene>
    <name evidence="1" type="ORF">MNBD_GAMMA14-1938</name>
</gene>
<evidence type="ECO:0000313" key="1">
    <source>
        <dbReference type="EMBL" id="VAW75937.1"/>
    </source>
</evidence>
<accession>A0A3B0YK78</accession>
<reference evidence="1" key="1">
    <citation type="submission" date="2018-06" db="EMBL/GenBank/DDBJ databases">
        <authorList>
            <person name="Zhirakovskaya E."/>
        </authorList>
    </citation>
    <scope>NUCLEOTIDE SEQUENCE</scope>
</reference>
<dbReference type="Pfam" id="PF13424">
    <property type="entry name" value="TPR_12"/>
    <property type="match status" value="1"/>
</dbReference>
<dbReference type="InterPro" id="IPR011990">
    <property type="entry name" value="TPR-like_helical_dom_sf"/>
</dbReference>